<organism evidence="2 3">
    <name type="scientific">Candidatus Raymondbacteria bacterium RIFOXYD12_FULL_49_13</name>
    <dbReference type="NCBI Taxonomy" id="1817890"/>
    <lineage>
        <taxon>Bacteria</taxon>
        <taxon>Raymondiibacteriota</taxon>
    </lineage>
</organism>
<dbReference type="Gene3D" id="3.40.190.10">
    <property type="entry name" value="Periplasmic binding protein-like II"/>
    <property type="match status" value="1"/>
</dbReference>
<sequence>MAKKKAYTTEQSYQELVYGKYIFALKIGALIIGIVFAAYLILNGLGRSLGEKKEFLTIEQFLQKDEKARAQYRVDVRNFLIGDVLKYRTDTVFIVVNDSAYLFPDDKGVYKLPEEHAIYDCKLYAIELMLKRSLVELKYPFVFTMTIHKNSLKSMDLSNFREIDSYFPLYITKKIADKYIIQQTLENGESIQRTVFLPDSIAGMFKELYQERFAQNLIEKYVGSGPAGAYKNLGISEFACLNDQEKMEQRRAFFVLTPDQRKTVRNVQIGVQSLYGVPALDEPSGPFFSSLLARKLHEGDITQILLPVFDMATFSLMYPMVRIVNAPFQQDPSTDNFQSLLFIALKSGIAPAQYGLMRKDCPKVLKNGMYADITEHIANWDQFKYFPKFVMSEISLNGDRYFGIPDRVINTDAVQYRRDWLEEPGIIEWFQKKGWIHPKDKRPYIPFDWSYDDFRTIVSLITKNDPTGKRKGMADAPSDFMYLFAYSLFHLVPEQLFKPNPTQKTTWVFFDDNPVFRNGLETINTMFWKEKSIRAGVEISYSAAQSDFLGGRSGICNTTCRSVLWNSLMNKYAYFGKEKSYGEVVGLTSYPGCGRFPNLTPADCNIIGFNSYLKPDQLQAAVEFMKDAYYGESFNNDLFFKVRENRTLGSESTIYRDALASPYKLDTSKIRVNFYDIFPANYIEFFDYIKESQYIPAEPKIENFGLYEPPKRELQDEVFKRMFQKVFMDSVVDYDRIIKETASYCNTVILNFKDDGMVEKLDAYYQAMLEYYKKHVPEYYPIYKERFEKHLKFW</sequence>
<keyword evidence="1" id="KW-0472">Membrane</keyword>
<dbReference type="AlphaFoldDB" id="A0A1F7F4B8"/>
<proteinExistence type="predicted"/>
<evidence type="ECO:0000313" key="3">
    <source>
        <dbReference type="Proteomes" id="UP000179243"/>
    </source>
</evidence>
<keyword evidence="1" id="KW-1133">Transmembrane helix</keyword>
<gene>
    <name evidence="2" type="ORF">A2519_14990</name>
</gene>
<accession>A0A1F7F4B8</accession>
<evidence type="ECO:0000313" key="2">
    <source>
        <dbReference type="EMBL" id="OGK01412.1"/>
    </source>
</evidence>
<name>A0A1F7F4B8_UNCRA</name>
<keyword evidence="1" id="KW-0812">Transmembrane</keyword>
<protein>
    <submittedName>
        <fullName evidence="2">Uncharacterized protein</fullName>
    </submittedName>
</protein>
<reference evidence="2 3" key="1">
    <citation type="journal article" date="2016" name="Nat. Commun.">
        <title>Thousands of microbial genomes shed light on interconnected biogeochemical processes in an aquifer system.</title>
        <authorList>
            <person name="Anantharaman K."/>
            <person name="Brown C.T."/>
            <person name="Hug L.A."/>
            <person name="Sharon I."/>
            <person name="Castelle C.J."/>
            <person name="Probst A.J."/>
            <person name="Thomas B.C."/>
            <person name="Singh A."/>
            <person name="Wilkins M.J."/>
            <person name="Karaoz U."/>
            <person name="Brodie E.L."/>
            <person name="Williams K.H."/>
            <person name="Hubbard S.S."/>
            <person name="Banfield J.F."/>
        </authorList>
    </citation>
    <scope>NUCLEOTIDE SEQUENCE [LARGE SCALE GENOMIC DNA]</scope>
</reference>
<dbReference type="Proteomes" id="UP000179243">
    <property type="component" value="Unassembled WGS sequence"/>
</dbReference>
<dbReference type="SUPFAM" id="SSF53850">
    <property type="entry name" value="Periplasmic binding protein-like II"/>
    <property type="match status" value="1"/>
</dbReference>
<feature type="transmembrane region" description="Helical" evidence="1">
    <location>
        <begin position="21"/>
        <end position="42"/>
    </location>
</feature>
<dbReference type="EMBL" id="MFYX01000126">
    <property type="protein sequence ID" value="OGK01412.1"/>
    <property type="molecule type" value="Genomic_DNA"/>
</dbReference>
<comment type="caution">
    <text evidence="2">The sequence shown here is derived from an EMBL/GenBank/DDBJ whole genome shotgun (WGS) entry which is preliminary data.</text>
</comment>
<evidence type="ECO:0000256" key="1">
    <source>
        <dbReference type="SAM" id="Phobius"/>
    </source>
</evidence>